<evidence type="ECO:0000313" key="2">
    <source>
        <dbReference type="Proteomes" id="UP001497382"/>
    </source>
</evidence>
<sequence length="1192" mass="137148">MYVSPPKLQCLALWQSKESTSNVKKMWEISAPPDNSLYWSLVLSYVIASPENSDMLAKLLGDEKEIKELMLKKKIPIQNLDSKSIKKQVMNFNPFKNQHSFYYNKILIKVFRLFSLRLNRKANEMKSDYGGEWGDDVKLEAARKMLKCDIKIYETNEEGNIIQFDDYSPVGSRAVLYLFKHSGVTKMYKTKSPSGQVGEHKLINTFGFGMSLNHVIPLRRDAVGHILKRTNLTPQIIHDIKSDFIGNGNFLVSLLEKDTKRVTVLSIYASPYIAWKLDAAGFVVDPCFLDKSGLSALYHCMGLDSTAFLHVLYDYASNNFRYSDTTTRNPDQDVLRALKRIRDVLQNDFSKSYCFSMLGDKKNLALKTYCEILCFNEYQRFVVQEIIEKHRSLSPQARQSAEDFNTRRKLIIKSLLEIYPRYFNYPEVSKENESSPDENELCRFQEFLQHSEYYENLDNYTCFLFFDNFLFLDVSVDILISAVQNLFLTVFGYSLFPKCKHGVHCTKDVPTPKNGALRVIPFIFRSKFLESAKDVLQKLRIPSSGGPSKSTKLENPNSVLAQITMGLKDLPEIKDEILIGRLKNYINIATCVKLNDADMKGVLTMERALQVLGETMNTSDHNSVIGHLLCSCLGDIVEEFFKIRNKCLSHYQPRLMRGKLSLEKEILRFRAIQDTLKDVRSLVQPVYVSQLWRITNYMVESSLSESKNIDLDLWQNMQSESKGLTRLRVETFIRNKSKYKSLTNNLLNYIKKEAENKECPKFQKIGQIYTLKFLFTFLANHCVDPDQAKIFLTLQELDILSKKFESKANATKQLNIQISTSEGQEIIKIVSELRKISDSMFSAVKDEPTKNINPSVVKTFFSDARRFSWFTGEEMKVIKEKISEHMNLSCAVKATLTEFSQGKLQKNVQSQKSEQEVHNLVAKIFATQKVKDGISASLSGNPQAVLKSLRSIKRNEQNIFKPSNDQEDDLDCLIRFSEREEGADLLVKIDFPGGLQQKVLQFLNQKIECLLERIAHLKSILIEEDEEILSLWNWGKSDAIKTHTRFLMCQRYRREMDVRASLELLLFDCMNILKTSPSLRRLWLKANELFTGACLRNILSHGDPILEIVGGSLDEGDLPSHFIDKMLELIEDGDALQILSDLWMKEKTTSLQQFESRLMATDPSLREVQKWMKKRSGDEGGWKDYLTLLPLK</sequence>
<gene>
    <name evidence="1" type="ORF">LARSCL_LOCUS901</name>
</gene>
<dbReference type="Gene3D" id="3.90.70.80">
    <property type="match status" value="1"/>
</dbReference>
<evidence type="ECO:0000313" key="1">
    <source>
        <dbReference type="EMBL" id="CAL1262276.1"/>
    </source>
</evidence>
<accession>A0AAV1YTI1</accession>
<protein>
    <submittedName>
        <fullName evidence="1">Uncharacterized protein</fullName>
    </submittedName>
</protein>
<dbReference type="AlphaFoldDB" id="A0AAV1YTI1"/>
<name>A0AAV1YTI1_9ARAC</name>
<dbReference type="Proteomes" id="UP001497382">
    <property type="component" value="Unassembled WGS sequence"/>
</dbReference>
<keyword evidence="2" id="KW-1185">Reference proteome</keyword>
<reference evidence="1 2" key="1">
    <citation type="submission" date="2024-04" db="EMBL/GenBank/DDBJ databases">
        <authorList>
            <person name="Rising A."/>
            <person name="Reimegard J."/>
            <person name="Sonavane S."/>
            <person name="Akerstrom W."/>
            <person name="Nylinder S."/>
            <person name="Hedman E."/>
            <person name="Kallberg Y."/>
        </authorList>
    </citation>
    <scope>NUCLEOTIDE SEQUENCE [LARGE SCALE GENOMIC DNA]</scope>
</reference>
<organism evidence="1 2">
    <name type="scientific">Larinioides sclopetarius</name>
    <dbReference type="NCBI Taxonomy" id="280406"/>
    <lineage>
        <taxon>Eukaryota</taxon>
        <taxon>Metazoa</taxon>
        <taxon>Ecdysozoa</taxon>
        <taxon>Arthropoda</taxon>
        <taxon>Chelicerata</taxon>
        <taxon>Arachnida</taxon>
        <taxon>Araneae</taxon>
        <taxon>Araneomorphae</taxon>
        <taxon>Entelegynae</taxon>
        <taxon>Araneoidea</taxon>
        <taxon>Araneidae</taxon>
        <taxon>Larinioides</taxon>
    </lineage>
</organism>
<proteinExistence type="predicted"/>
<comment type="caution">
    <text evidence="1">The sequence shown here is derived from an EMBL/GenBank/DDBJ whole genome shotgun (WGS) entry which is preliminary data.</text>
</comment>
<dbReference type="EMBL" id="CAXIEN010000005">
    <property type="protein sequence ID" value="CAL1262276.1"/>
    <property type="molecule type" value="Genomic_DNA"/>
</dbReference>